<organism evidence="1 2">
    <name type="scientific">Paenibacillus glycanilyticus</name>
    <dbReference type="NCBI Taxonomy" id="126569"/>
    <lineage>
        <taxon>Bacteria</taxon>
        <taxon>Bacillati</taxon>
        <taxon>Bacillota</taxon>
        <taxon>Bacilli</taxon>
        <taxon>Bacillales</taxon>
        <taxon>Paenibacillaceae</taxon>
        <taxon>Paenibacillus</taxon>
    </lineage>
</organism>
<dbReference type="Proteomes" id="UP001157114">
    <property type="component" value="Unassembled WGS sequence"/>
</dbReference>
<gene>
    <name evidence="1" type="ORF">MU1_21490</name>
</gene>
<proteinExistence type="predicted"/>
<sequence length="203" mass="22738">MGTKFGNLHVKTTNQAEVIAALKGLSGANKPTASADGKAKANLHLEDLLQNIFHVGSLQSDWVSVLNDLFGWGVVEQVGEALSRHIASPVLTCSYFDEDLFEINLYYNGECLTGHLWSSPEVIEDYELEPKKADIAILSAHLGLNHTEQLMQALELENPEEAVQALESTLQLPLWIHSEWFYDLDDEDDKAFISNYIKYDFNL</sequence>
<evidence type="ECO:0000313" key="2">
    <source>
        <dbReference type="Proteomes" id="UP001157114"/>
    </source>
</evidence>
<dbReference type="EMBL" id="BSSQ01000009">
    <property type="protein sequence ID" value="GLX67804.1"/>
    <property type="molecule type" value="Genomic_DNA"/>
</dbReference>
<comment type="caution">
    <text evidence="1">The sequence shown here is derived from an EMBL/GenBank/DDBJ whole genome shotgun (WGS) entry which is preliminary data.</text>
</comment>
<evidence type="ECO:0008006" key="3">
    <source>
        <dbReference type="Google" id="ProtNLM"/>
    </source>
</evidence>
<reference evidence="1 2" key="1">
    <citation type="submission" date="2023-03" db="EMBL/GenBank/DDBJ databases">
        <title>Draft genome sequence of the bacteria which degrade cell wall of Tricholomamatutake.</title>
        <authorList>
            <person name="Konishi Y."/>
            <person name="Fukuta Y."/>
            <person name="Shirasaka N."/>
        </authorList>
    </citation>
    <scope>NUCLEOTIDE SEQUENCE [LARGE SCALE GENOMIC DNA]</scope>
    <source>
        <strain evidence="2">mu1</strain>
    </source>
</reference>
<accession>A0ABQ6GA13</accession>
<protein>
    <recommendedName>
        <fullName evidence="3">DUF4375 domain-containing protein</fullName>
    </recommendedName>
</protein>
<dbReference type="RefSeq" id="WP_284238560.1">
    <property type="nucleotide sequence ID" value="NZ_BSSQ01000009.1"/>
</dbReference>
<name>A0ABQ6GA13_9BACL</name>
<keyword evidence="2" id="KW-1185">Reference proteome</keyword>
<evidence type="ECO:0000313" key="1">
    <source>
        <dbReference type="EMBL" id="GLX67804.1"/>
    </source>
</evidence>